<sequence>MTAREPEQLAALGRRVQQMASDPELTGELLAVGVAMAAIIDAGVYERLTLENIQNLAFGASSARPWHVGQLRTLLWRDARRYKPPAPIGKCGAPTPRKPRCGHKANRFALVTDWATGERHRIEACSKHGEWFDRTHQENRAAKPEIGGPRPYANTGGKLARHFPEIDWPHLWRTFDSSWKAMPEREPAAPTTPRLRVLATEPRKRATPRKTSGGTAPRRDNRGLFAVPTLEER</sequence>
<proteinExistence type="predicted"/>
<evidence type="ECO:0000313" key="2">
    <source>
        <dbReference type="EMBL" id="WIX75985.1"/>
    </source>
</evidence>
<dbReference type="RefSeq" id="WP_285966747.1">
    <property type="nucleotide sequence ID" value="NZ_CP127294.1"/>
</dbReference>
<dbReference type="Proteomes" id="UP001236014">
    <property type="component" value="Chromosome"/>
</dbReference>
<evidence type="ECO:0000256" key="1">
    <source>
        <dbReference type="SAM" id="MobiDB-lite"/>
    </source>
</evidence>
<protein>
    <submittedName>
        <fullName evidence="2">Uncharacterized protein</fullName>
    </submittedName>
</protein>
<accession>A0A9Y2MPF9</accession>
<dbReference type="KEGG" id="acab:QRX50_31495"/>
<gene>
    <name evidence="2" type="ORF">QRX50_31495</name>
</gene>
<keyword evidence="3" id="KW-1185">Reference proteome</keyword>
<evidence type="ECO:0000313" key="3">
    <source>
        <dbReference type="Proteomes" id="UP001236014"/>
    </source>
</evidence>
<organism evidence="2 3">
    <name type="scientific">Amycolatopsis carbonis</name>
    <dbReference type="NCBI Taxonomy" id="715471"/>
    <lineage>
        <taxon>Bacteria</taxon>
        <taxon>Bacillati</taxon>
        <taxon>Actinomycetota</taxon>
        <taxon>Actinomycetes</taxon>
        <taxon>Pseudonocardiales</taxon>
        <taxon>Pseudonocardiaceae</taxon>
        <taxon>Amycolatopsis</taxon>
    </lineage>
</organism>
<feature type="region of interest" description="Disordered" evidence="1">
    <location>
        <begin position="183"/>
        <end position="233"/>
    </location>
</feature>
<dbReference type="AlphaFoldDB" id="A0A9Y2MPF9"/>
<dbReference type="EMBL" id="CP127294">
    <property type="protein sequence ID" value="WIX75985.1"/>
    <property type="molecule type" value="Genomic_DNA"/>
</dbReference>
<reference evidence="2 3" key="1">
    <citation type="submission" date="2023-06" db="EMBL/GenBank/DDBJ databases">
        <authorList>
            <person name="Oyuntsetseg B."/>
            <person name="Kim S.B."/>
        </authorList>
    </citation>
    <scope>NUCLEOTIDE SEQUENCE [LARGE SCALE GENOMIC DNA]</scope>
    <source>
        <strain evidence="2 3">2-15</strain>
    </source>
</reference>
<name>A0A9Y2MPF9_9PSEU</name>